<feature type="transmembrane region" description="Helical" evidence="1">
    <location>
        <begin position="146"/>
        <end position="171"/>
    </location>
</feature>
<sequence length="183" mass="20364">MGKNKNVLLLVEAAIFAAVAVVLSLLPTNFGSSLTISLGMVPLTILSLKRGVKWGIFCGFLWGLLHFPLGNVYFLGVSQVFIEYVIAFAFAGFAGLMSERFYHSTNKVWPLISAVFIGTFARFFWHFIAGYIYWGSYAPEGWSPLYFSFVMNGASALMTAIVSAIILFLIYQTAPRLFQRKNS</sequence>
<keyword evidence="1" id="KW-0812">Transmembrane</keyword>
<dbReference type="GO" id="GO:0005886">
    <property type="term" value="C:plasma membrane"/>
    <property type="evidence" value="ECO:0007669"/>
    <property type="project" value="InterPro"/>
</dbReference>
<evidence type="ECO:0000313" key="3">
    <source>
        <dbReference type="Proteomes" id="UP000199708"/>
    </source>
</evidence>
<evidence type="ECO:0000313" key="2">
    <source>
        <dbReference type="EMBL" id="SDG26899.1"/>
    </source>
</evidence>
<dbReference type="NCBIfam" id="TIGR02357">
    <property type="entry name" value="ECF_ThiT_YuaJ"/>
    <property type="match status" value="1"/>
</dbReference>
<keyword evidence="1" id="KW-1133">Transmembrane helix</keyword>
<feature type="transmembrane region" description="Helical" evidence="1">
    <location>
        <begin position="32"/>
        <end position="48"/>
    </location>
</feature>
<accession>A0A1G7SWU2</accession>
<dbReference type="Gene3D" id="1.10.1760.20">
    <property type="match status" value="1"/>
</dbReference>
<dbReference type="EMBL" id="FNCK01000004">
    <property type="protein sequence ID" value="SDG26899.1"/>
    <property type="molecule type" value="Genomic_DNA"/>
</dbReference>
<feature type="transmembrane region" description="Helical" evidence="1">
    <location>
        <begin position="109"/>
        <end position="134"/>
    </location>
</feature>
<dbReference type="Proteomes" id="UP000199708">
    <property type="component" value="Unassembled WGS sequence"/>
</dbReference>
<dbReference type="STRING" id="120956.SAMN05421791_104172"/>
<dbReference type="GO" id="GO:0015234">
    <property type="term" value="F:thiamine transmembrane transporter activity"/>
    <property type="evidence" value="ECO:0007669"/>
    <property type="project" value="InterPro"/>
</dbReference>
<keyword evidence="1" id="KW-0472">Membrane</keyword>
<proteinExistence type="predicted"/>
<feature type="transmembrane region" description="Helical" evidence="1">
    <location>
        <begin position="80"/>
        <end position="97"/>
    </location>
</feature>
<gene>
    <name evidence="2" type="ORF">SAMN05421791_104172</name>
</gene>
<dbReference type="InterPro" id="IPR012651">
    <property type="entry name" value="Thia_Transptr_ThiT"/>
</dbReference>
<dbReference type="OrthoDB" id="9795813at2"/>
<feature type="transmembrane region" description="Helical" evidence="1">
    <location>
        <begin position="7"/>
        <end position="26"/>
    </location>
</feature>
<protein>
    <submittedName>
        <fullName evidence="2">Thiamine transporter</fullName>
    </submittedName>
</protein>
<dbReference type="Pfam" id="PF09515">
    <property type="entry name" value="Thia_YuaJ"/>
    <property type="match status" value="1"/>
</dbReference>
<keyword evidence="3" id="KW-1185">Reference proteome</keyword>
<dbReference type="AlphaFoldDB" id="A0A1G7SWU2"/>
<evidence type="ECO:0000256" key="1">
    <source>
        <dbReference type="SAM" id="Phobius"/>
    </source>
</evidence>
<organism evidence="2 3">
    <name type="scientific">Facklamia miroungae</name>
    <dbReference type="NCBI Taxonomy" id="120956"/>
    <lineage>
        <taxon>Bacteria</taxon>
        <taxon>Bacillati</taxon>
        <taxon>Bacillota</taxon>
        <taxon>Bacilli</taxon>
        <taxon>Lactobacillales</taxon>
        <taxon>Aerococcaceae</taxon>
        <taxon>Facklamia</taxon>
    </lineage>
</organism>
<reference evidence="2 3" key="1">
    <citation type="submission" date="2016-10" db="EMBL/GenBank/DDBJ databases">
        <authorList>
            <person name="de Groot N.N."/>
        </authorList>
    </citation>
    <scope>NUCLEOTIDE SEQUENCE [LARGE SCALE GENOMIC DNA]</scope>
    <source>
        <strain evidence="2 3">ATCC BAA-466</strain>
    </source>
</reference>
<dbReference type="RefSeq" id="WP_090289842.1">
    <property type="nucleotide sequence ID" value="NZ_FNCK01000004.1"/>
</dbReference>
<feature type="transmembrane region" description="Helical" evidence="1">
    <location>
        <begin position="55"/>
        <end position="74"/>
    </location>
</feature>
<name>A0A1G7SWU2_9LACT</name>